<gene>
    <name evidence="4" type="ORF">RCL2_000133100</name>
    <name evidence="3" type="ORF">RclHR1_05690004</name>
</gene>
<name>A0A2Z6RNR2_9GLOM</name>
<keyword evidence="2" id="KW-0472">Membrane</keyword>
<organism evidence="3 5">
    <name type="scientific">Rhizophagus clarus</name>
    <dbReference type="NCBI Taxonomy" id="94130"/>
    <lineage>
        <taxon>Eukaryota</taxon>
        <taxon>Fungi</taxon>
        <taxon>Fungi incertae sedis</taxon>
        <taxon>Mucoromycota</taxon>
        <taxon>Glomeromycotina</taxon>
        <taxon>Glomeromycetes</taxon>
        <taxon>Glomerales</taxon>
        <taxon>Glomeraceae</taxon>
        <taxon>Rhizophagus</taxon>
    </lineage>
</organism>
<keyword evidence="2" id="KW-0812">Transmembrane</keyword>
<evidence type="ECO:0000256" key="1">
    <source>
        <dbReference type="ARBA" id="ARBA00009003"/>
    </source>
</evidence>
<reference evidence="4" key="2">
    <citation type="submission" date="2019-10" db="EMBL/GenBank/DDBJ databases">
        <title>Conservation and host-specific expression of non-tandemly repeated heterogenous ribosome RNA gene in arbuscular mycorrhizal fungi.</title>
        <authorList>
            <person name="Maeda T."/>
            <person name="Kobayashi Y."/>
            <person name="Nakagawa T."/>
            <person name="Ezawa T."/>
            <person name="Yamaguchi K."/>
            <person name="Bino T."/>
            <person name="Nishimoto Y."/>
            <person name="Shigenobu S."/>
            <person name="Kawaguchi M."/>
        </authorList>
    </citation>
    <scope>NUCLEOTIDE SEQUENCE</scope>
    <source>
        <strain evidence="4">HR1</strain>
    </source>
</reference>
<protein>
    <submittedName>
        <fullName evidence="4">SnoRNA binding protein</fullName>
    </submittedName>
</protein>
<comment type="caution">
    <text evidence="3">The sequence shown here is derived from an EMBL/GenBank/DDBJ whole genome shotgun (WGS) entry which is preliminary data.</text>
</comment>
<sequence length="419" mass="48732">MAHINLTSIIKNRYLITTIVLIIIFDLLYTIFSDPPRSNEQLPPGTVQSGLIIRKRPDGIIDTGRVMKHCDMKSNLVENCLEYLDKKEDEYIVNPPSPIPQCNEDEPPMLFHVFWRGMITDKLALQMKSFLYTQPLECSKLYVWLQNSDTDIDLNPFAGNLYNKFSPKNIEFKKWDTKEQLDSDPLYNGWEGIMSRHGSVSFSDLVRFVVLNRYGGMYMDGDVLFLRDMRPLYNSGIDFSYKWSYKSEYNTAVLRLHANGTTSRKIISQAMLNKMNFHPFEIKNYLLANTSVSSDSANTKSVYNPQLYMYSVPLFDPLWLKNDHRQNNNLSPNLNGMDDVWDPNFIPNEFPNVGNLSNYSPLDLRKADNFFRGAYAYHWHNNWSRKLFPTCWMGVMNTAYDTFINGTRPNIYGEYIQSS</sequence>
<dbReference type="EMBL" id="BEXD01003947">
    <property type="protein sequence ID" value="GBC04436.1"/>
    <property type="molecule type" value="Genomic_DNA"/>
</dbReference>
<evidence type="ECO:0000313" key="3">
    <source>
        <dbReference type="EMBL" id="GBC04436.1"/>
    </source>
</evidence>
<proteinExistence type="inferred from homology"/>
<dbReference type="OrthoDB" id="409543at2759"/>
<keyword evidence="5" id="KW-1185">Reference proteome</keyword>
<dbReference type="InterPro" id="IPR007577">
    <property type="entry name" value="GlycoTrfase_DXD_sugar-bd_CS"/>
</dbReference>
<evidence type="ECO:0000313" key="4">
    <source>
        <dbReference type="EMBL" id="GES73817.1"/>
    </source>
</evidence>
<dbReference type="Gene3D" id="3.90.550.20">
    <property type="match status" value="1"/>
</dbReference>
<dbReference type="Proteomes" id="UP000247702">
    <property type="component" value="Unassembled WGS sequence"/>
</dbReference>
<dbReference type="Pfam" id="PF04488">
    <property type="entry name" value="Gly_transf_sug"/>
    <property type="match status" value="1"/>
</dbReference>
<comment type="similarity">
    <text evidence="1">Belongs to the glycosyltransferase 32 family.</text>
</comment>
<evidence type="ECO:0000313" key="5">
    <source>
        <dbReference type="Proteomes" id="UP000247702"/>
    </source>
</evidence>
<dbReference type="Proteomes" id="UP000615446">
    <property type="component" value="Unassembled WGS sequence"/>
</dbReference>
<dbReference type="InterPro" id="IPR029044">
    <property type="entry name" value="Nucleotide-diphossugar_trans"/>
</dbReference>
<accession>A0A2Z6RNR2</accession>
<dbReference type="SUPFAM" id="SSF53448">
    <property type="entry name" value="Nucleotide-diphospho-sugar transferases"/>
    <property type="match status" value="1"/>
</dbReference>
<keyword evidence="2" id="KW-1133">Transmembrane helix</keyword>
<dbReference type="EMBL" id="BLAL01000011">
    <property type="protein sequence ID" value="GES73817.1"/>
    <property type="molecule type" value="Genomic_DNA"/>
</dbReference>
<evidence type="ECO:0000256" key="2">
    <source>
        <dbReference type="SAM" id="Phobius"/>
    </source>
</evidence>
<reference evidence="3 5" key="1">
    <citation type="submission" date="2017-11" db="EMBL/GenBank/DDBJ databases">
        <title>The genome of Rhizophagus clarus HR1 reveals common genetic basis of auxotrophy among arbuscular mycorrhizal fungi.</title>
        <authorList>
            <person name="Kobayashi Y."/>
        </authorList>
    </citation>
    <scope>NUCLEOTIDE SEQUENCE [LARGE SCALE GENOMIC DNA]</scope>
    <source>
        <strain evidence="3 5">HR1</strain>
    </source>
</reference>
<dbReference type="AlphaFoldDB" id="A0A2Z6RNR2"/>
<feature type="transmembrane region" description="Helical" evidence="2">
    <location>
        <begin position="12"/>
        <end position="32"/>
    </location>
</feature>